<dbReference type="RefSeq" id="WP_189083704.1">
    <property type="nucleotide sequence ID" value="NZ_BMRJ01000001.1"/>
</dbReference>
<accession>A0A918F8C7</accession>
<dbReference type="EMBL" id="BMRJ01000001">
    <property type="protein sequence ID" value="GGR15114.1"/>
    <property type="molecule type" value="Genomic_DNA"/>
</dbReference>
<evidence type="ECO:0000313" key="1">
    <source>
        <dbReference type="EMBL" id="GGR15114.1"/>
    </source>
</evidence>
<dbReference type="Proteomes" id="UP000610303">
    <property type="component" value="Unassembled WGS sequence"/>
</dbReference>
<keyword evidence="2" id="KW-1185">Reference proteome</keyword>
<reference evidence="1" key="2">
    <citation type="submission" date="2020-09" db="EMBL/GenBank/DDBJ databases">
        <authorList>
            <person name="Sun Q."/>
            <person name="Ohkuma M."/>
        </authorList>
    </citation>
    <scope>NUCLEOTIDE SEQUENCE</scope>
    <source>
        <strain evidence="1">JCM 3346</strain>
    </source>
</reference>
<comment type="caution">
    <text evidence="1">The sequence shown here is derived from an EMBL/GenBank/DDBJ whole genome shotgun (WGS) entry which is preliminary data.</text>
</comment>
<name>A0A918F8C7_AGRME</name>
<reference evidence="1" key="1">
    <citation type="journal article" date="2014" name="Int. J. Syst. Evol. Microbiol.">
        <title>Complete genome sequence of Corynebacterium casei LMG S-19264T (=DSM 44701T), isolated from a smear-ripened cheese.</title>
        <authorList>
            <consortium name="US DOE Joint Genome Institute (JGI-PGF)"/>
            <person name="Walter F."/>
            <person name="Albersmeier A."/>
            <person name="Kalinowski J."/>
            <person name="Ruckert C."/>
        </authorList>
    </citation>
    <scope>NUCLEOTIDE SEQUENCE</scope>
    <source>
        <strain evidence="1">JCM 3346</strain>
    </source>
</reference>
<evidence type="ECO:0000313" key="2">
    <source>
        <dbReference type="Proteomes" id="UP000610303"/>
    </source>
</evidence>
<sequence>MADALAERCERLRQPVTELVAISMSAAYRAQDQPELLRAIGVVRGILAEDPAALPEGALRDWIPTALRNLEQMREAVERGDAAKSYAILTDKTDGFIRLAYGCAGFPGWEQG</sequence>
<dbReference type="AlphaFoldDB" id="A0A918F8C7"/>
<organism evidence="1 2">
    <name type="scientific">Agromyces mediolanus</name>
    <name type="common">Corynebacterium mediolanum</name>
    <dbReference type="NCBI Taxonomy" id="41986"/>
    <lineage>
        <taxon>Bacteria</taxon>
        <taxon>Bacillati</taxon>
        <taxon>Actinomycetota</taxon>
        <taxon>Actinomycetes</taxon>
        <taxon>Micrococcales</taxon>
        <taxon>Microbacteriaceae</taxon>
        <taxon>Agromyces</taxon>
    </lineage>
</organism>
<protein>
    <submittedName>
        <fullName evidence="1">Uncharacterized protein</fullName>
    </submittedName>
</protein>
<gene>
    <name evidence="1" type="ORF">GCM10010196_04780</name>
</gene>
<proteinExistence type="predicted"/>